<dbReference type="InterPro" id="IPR011990">
    <property type="entry name" value="TPR-like_helical_dom_sf"/>
</dbReference>
<dbReference type="InterPro" id="IPR016496">
    <property type="entry name" value="GTPase_HflX"/>
</dbReference>
<keyword evidence="3" id="KW-0812">Transmembrane</keyword>
<dbReference type="InterPro" id="IPR030394">
    <property type="entry name" value="G_HFLX_dom"/>
</dbReference>
<comment type="caution">
    <text evidence="5">The sequence shown here is derived from an EMBL/GenBank/DDBJ whole genome shotgun (WGS) entry which is preliminary data.</text>
</comment>
<dbReference type="InterPro" id="IPR027417">
    <property type="entry name" value="P-loop_NTPase"/>
</dbReference>
<dbReference type="PROSITE" id="PS51705">
    <property type="entry name" value="G_HFLX"/>
    <property type="match status" value="1"/>
</dbReference>
<dbReference type="Pfam" id="PF01926">
    <property type="entry name" value="MMR_HSR1"/>
    <property type="match status" value="1"/>
</dbReference>
<dbReference type="Gene3D" id="1.25.40.10">
    <property type="entry name" value="Tetratricopeptide repeat domain"/>
    <property type="match status" value="1"/>
</dbReference>
<dbReference type="InterPro" id="IPR011009">
    <property type="entry name" value="Kinase-like_dom_sf"/>
</dbReference>
<reference evidence="5 6" key="1">
    <citation type="submission" date="2020-10" db="EMBL/GenBank/DDBJ databases">
        <title>The Coptis chinensis genome and diversification of protoberbering-type alkaloids.</title>
        <authorList>
            <person name="Wang B."/>
            <person name="Shu S."/>
            <person name="Song C."/>
            <person name="Liu Y."/>
        </authorList>
    </citation>
    <scope>NUCLEOTIDE SEQUENCE [LARGE SCALE GENOMIC DNA]</scope>
    <source>
        <strain evidence="5">HL-2020</strain>
        <tissue evidence="5">Leaf</tissue>
    </source>
</reference>
<proteinExistence type="predicted"/>
<keyword evidence="1" id="KW-0677">Repeat</keyword>
<organism evidence="5 6">
    <name type="scientific">Coptis chinensis</name>
    <dbReference type="NCBI Taxonomy" id="261450"/>
    <lineage>
        <taxon>Eukaryota</taxon>
        <taxon>Viridiplantae</taxon>
        <taxon>Streptophyta</taxon>
        <taxon>Embryophyta</taxon>
        <taxon>Tracheophyta</taxon>
        <taxon>Spermatophyta</taxon>
        <taxon>Magnoliopsida</taxon>
        <taxon>Ranunculales</taxon>
        <taxon>Ranunculaceae</taxon>
        <taxon>Coptidoideae</taxon>
        <taxon>Coptis</taxon>
    </lineage>
</organism>
<feature type="transmembrane region" description="Helical" evidence="3">
    <location>
        <begin position="330"/>
        <end position="348"/>
    </location>
</feature>
<evidence type="ECO:0000256" key="1">
    <source>
        <dbReference type="ARBA" id="ARBA00022737"/>
    </source>
</evidence>
<dbReference type="InterPro" id="IPR006073">
    <property type="entry name" value="GTP-bd"/>
</dbReference>
<keyword evidence="6" id="KW-1185">Reference proteome</keyword>
<dbReference type="Proteomes" id="UP000631114">
    <property type="component" value="Unassembled WGS sequence"/>
</dbReference>
<dbReference type="GO" id="GO:0043022">
    <property type="term" value="F:ribosome binding"/>
    <property type="evidence" value="ECO:0007669"/>
    <property type="project" value="TreeGrafter"/>
</dbReference>
<dbReference type="OrthoDB" id="1888055at2759"/>
<dbReference type="PANTHER" id="PTHR10229">
    <property type="entry name" value="GTP-BINDING PROTEIN HFLX"/>
    <property type="match status" value="1"/>
</dbReference>
<protein>
    <recommendedName>
        <fullName evidence="4">Hflx-type G domain-containing protein</fullName>
    </recommendedName>
</protein>
<dbReference type="Pfam" id="PF01535">
    <property type="entry name" value="PPR"/>
    <property type="match status" value="2"/>
</dbReference>
<dbReference type="SUPFAM" id="SSF56112">
    <property type="entry name" value="Protein kinase-like (PK-like)"/>
    <property type="match status" value="1"/>
</dbReference>
<accession>A0A835MC34</accession>
<feature type="transmembrane region" description="Helical" evidence="3">
    <location>
        <begin position="368"/>
        <end position="385"/>
    </location>
</feature>
<dbReference type="AlphaFoldDB" id="A0A835MC34"/>
<dbReference type="PANTHER" id="PTHR10229:SF8">
    <property type="entry name" value="GTPASE HFLX"/>
    <property type="match status" value="1"/>
</dbReference>
<evidence type="ECO:0000256" key="3">
    <source>
        <dbReference type="SAM" id="Phobius"/>
    </source>
</evidence>
<feature type="repeat" description="PPR" evidence="2">
    <location>
        <begin position="40"/>
        <end position="74"/>
    </location>
</feature>
<evidence type="ECO:0000256" key="2">
    <source>
        <dbReference type="PROSITE-ProRule" id="PRU00708"/>
    </source>
</evidence>
<dbReference type="InterPro" id="IPR002885">
    <property type="entry name" value="PPR_rpt"/>
</dbReference>
<dbReference type="PROSITE" id="PS51375">
    <property type="entry name" value="PPR"/>
    <property type="match status" value="1"/>
</dbReference>
<keyword evidence="3" id="KW-1133">Transmembrane helix</keyword>
<dbReference type="GO" id="GO:0005525">
    <property type="term" value="F:GTP binding"/>
    <property type="evidence" value="ECO:0007669"/>
    <property type="project" value="InterPro"/>
</dbReference>
<gene>
    <name evidence="5" type="ORF">IFM89_008095</name>
</gene>
<feature type="domain" description="Hflx-type G" evidence="4">
    <location>
        <begin position="225"/>
        <end position="297"/>
    </location>
</feature>
<keyword evidence="3" id="KW-0472">Membrane</keyword>
<dbReference type="EMBL" id="JADFTS010000001">
    <property type="protein sequence ID" value="KAF9624157.1"/>
    <property type="molecule type" value="Genomic_DNA"/>
</dbReference>
<evidence type="ECO:0000313" key="6">
    <source>
        <dbReference type="Proteomes" id="UP000631114"/>
    </source>
</evidence>
<dbReference type="GO" id="GO:0005737">
    <property type="term" value="C:cytoplasm"/>
    <property type="evidence" value="ECO:0007669"/>
    <property type="project" value="TreeGrafter"/>
</dbReference>
<feature type="transmembrane region" description="Helical" evidence="3">
    <location>
        <begin position="295"/>
        <end position="318"/>
    </location>
</feature>
<dbReference type="Gene3D" id="3.40.50.300">
    <property type="entry name" value="P-loop containing nucleotide triphosphate hydrolases"/>
    <property type="match status" value="1"/>
</dbReference>
<sequence>MFAGYAKHVEPLLSLEVYSNMVCEGVELNGVVIVNLLLPDGTLYEVIVYALCNAGKGDIVMKFYKEMVCKNIEVEMNLYNVLMNCLSRSGNILDVRLVGEDMINVSRVHNKRVNIGIKIESIPICSFDFILVLLDALPLVEARFDVPFDTIEAIHNLPCQYASGSITNIEDAWKQSPRAAGSGFIPVNDLTSEVLPAIKGSSNSQSSSSAAKSNLLFLKSSLLMGKSTLVNALSESDLYSDDRLFATVDPRVRSVMLPSGRKVLLSDTVGFISDLPVQLVEAFHATLEEVVEADLLVVADVWSCGVTLYVMLIGVYPFEDTLDPINLRKTIGMFGPVVTLYVMLIGVYPFEDTRDPINLRKTIGVADVWSGGVTLYVMLIGVYPFEDTRDPINLGRL</sequence>
<name>A0A835MC34_9MAGN</name>
<evidence type="ECO:0000313" key="5">
    <source>
        <dbReference type="EMBL" id="KAF9624157.1"/>
    </source>
</evidence>
<evidence type="ECO:0000259" key="4">
    <source>
        <dbReference type="PROSITE" id="PS51705"/>
    </source>
</evidence>
<dbReference type="SUPFAM" id="SSF52540">
    <property type="entry name" value="P-loop containing nucleoside triphosphate hydrolases"/>
    <property type="match status" value="1"/>
</dbReference>